<sequence length="102" mass="11148">MAKAANRNKRAERRAPAPDPRIDLPNSLDESATPAQSTSTTYKPYQHSEATAHPSSSKKKSAQGVGKASRAKKEKAIARADKVNAKFLTNKARSERKKLMKS</sequence>
<dbReference type="Proteomes" id="UP000246740">
    <property type="component" value="Unassembled WGS sequence"/>
</dbReference>
<feature type="region of interest" description="Disordered" evidence="1">
    <location>
        <begin position="1"/>
        <end position="82"/>
    </location>
</feature>
<keyword evidence="3" id="KW-1185">Reference proteome</keyword>
<evidence type="ECO:0000256" key="1">
    <source>
        <dbReference type="SAM" id="MobiDB-lite"/>
    </source>
</evidence>
<accession>A0A317XJE8</accession>
<dbReference type="EMBL" id="KZ819198">
    <property type="protein sequence ID" value="PWY98414.1"/>
    <property type="molecule type" value="Genomic_DNA"/>
</dbReference>
<name>A0A317XJE8_9BASI</name>
<dbReference type="AlphaFoldDB" id="A0A317XJE8"/>
<feature type="compositionally biased region" description="Polar residues" evidence="1">
    <location>
        <begin position="28"/>
        <end position="43"/>
    </location>
</feature>
<gene>
    <name evidence="2" type="ORF">BCV70DRAFT_238555</name>
</gene>
<protein>
    <submittedName>
        <fullName evidence="2">Uncharacterized protein</fullName>
    </submittedName>
</protein>
<feature type="compositionally biased region" description="Basic and acidic residues" evidence="1">
    <location>
        <begin position="13"/>
        <end position="22"/>
    </location>
</feature>
<evidence type="ECO:0000313" key="3">
    <source>
        <dbReference type="Proteomes" id="UP000246740"/>
    </source>
</evidence>
<dbReference type="OrthoDB" id="2544818at2759"/>
<organism evidence="2 3">
    <name type="scientific">Testicularia cyperi</name>
    <dbReference type="NCBI Taxonomy" id="1882483"/>
    <lineage>
        <taxon>Eukaryota</taxon>
        <taxon>Fungi</taxon>
        <taxon>Dikarya</taxon>
        <taxon>Basidiomycota</taxon>
        <taxon>Ustilaginomycotina</taxon>
        <taxon>Ustilaginomycetes</taxon>
        <taxon>Ustilaginales</taxon>
        <taxon>Anthracoideaceae</taxon>
        <taxon>Testicularia</taxon>
    </lineage>
</organism>
<evidence type="ECO:0000313" key="2">
    <source>
        <dbReference type="EMBL" id="PWY98414.1"/>
    </source>
</evidence>
<dbReference type="InParanoid" id="A0A317XJE8"/>
<feature type="compositionally biased region" description="Basic residues" evidence="1">
    <location>
        <begin position="1"/>
        <end position="12"/>
    </location>
</feature>
<reference evidence="2 3" key="1">
    <citation type="journal article" date="2018" name="Mol. Biol. Evol.">
        <title>Broad Genomic Sampling Reveals a Smut Pathogenic Ancestry of the Fungal Clade Ustilaginomycotina.</title>
        <authorList>
            <person name="Kijpornyongpan T."/>
            <person name="Mondo S.J."/>
            <person name="Barry K."/>
            <person name="Sandor L."/>
            <person name="Lee J."/>
            <person name="Lipzen A."/>
            <person name="Pangilinan J."/>
            <person name="LaButti K."/>
            <person name="Hainaut M."/>
            <person name="Henrissat B."/>
            <person name="Grigoriev I.V."/>
            <person name="Spatafora J.W."/>
            <person name="Aime M.C."/>
        </authorList>
    </citation>
    <scope>NUCLEOTIDE SEQUENCE [LARGE SCALE GENOMIC DNA]</scope>
    <source>
        <strain evidence="2 3">MCA 3645</strain>
    </source>
</reference>
<proteinExistence type="predicted"/>